<dbReference type="CDD" id="cd00067">
    <property type="entry name" value="GAL4"/>
    <property type="match status" value="1"/>
</dbReference>
<dbReference type="GO" id="GO:0045944">
    <property type="term" value="P:positive regulation of transcription by RNA polymerase II"/>
    <property type="evidence" value="ECO:0007669"/>
    <property type="project" value="TreeGrafter"/>
</dbReference>
<dbReference type="AlphaFoldDB" id="A0A3N4HPG6"/>
<evidence type="ECO:0000313" key="10">
    <source>
        <dbReference type="EMBL" id="RPA75722.1"/>
    </source>
</evidence>
<dbReference type="Proteomes" id="UP000275078">
    <property type="component" value="Unassembled WGS sequence"/>
</dbReference>
<keyword evidence="4" id="KW-0805">Transcription regulation</keyword>
<dbReference type="Pfam" id="PF04082">
    <property type="entry name" value="Fungal_trans"/>
    <property type="match status" value="1"/>
</dbReference>
<feature type="domain" description="Zn(2)-C6 fungal-type" evidence="9">
    <location>
        <begin position="40"/>
        <end position="68"/>
    </location>
</feature>
<proteinExistence type="predicted"/>
<dbReference type="GO" id="GO:0000981">
    <property type="term" value="F:DNA-binding transcription factor activity, RNA polymerase II-specific"/>
    <property type="evidence" value="ECO:0007669"/>
    <property type="project" value="InterPro"/>
</dbReference>
<name>A0A3N4HPG6_ASCIM</name>
<dbReference type="InterPro" id="IPR007219">
    <property type="entry name" value="XnlR_reg_dom"/>
</dbReference>
<evidence type="ECO:0000256" key="5">
    <source>
        <dbReference type="ARBA" id="ARBA00023125"/>
    </source>
</evidence>
<evidence type="ECO:0000256" key="7">
    <source>
        <dbReference type="ARBA" id="ARBA00023242"/>
    </source>
</evidence>
<evidence type="ECO:0000259" key="9">
    <source>
        <dbReference type="PROSITE" id="PS50048"/>
    </source>
</evidence>
<evidence type="ECO:0000256" key="3">
    <source>
        <dbReference type="ARBA" id="ARBA00022833"/>
    </source>
</evidence>
<dbReference type="PANTHER" id="PTHR47782">
    <property type="entry name" value="ZN(II)2CYS6 TRANSCRIPTION FACTOR (EUROFUNG)-RELATED"/>
    <property type="match status" value="1"/>
</dbReference>
<evidence type="ECO:0000256" key="1">
    <source>
        <dbReference type="ARBA" id="ARBA00004123"/>
    </source>
</evidence>
<keyword evidence="3" id="KW-0862">Zinc</keyword>
<protein>
    <recommendedName>
        <fullName evidence="9">Zn(2)-C6 fungal-type domain-containing protein</fullName>
    </recommendedName>
</protein>
<evidence type="ECO:0000256" key="6">
    <source>
        <dbReference type="ARBA" id="ARBA00023163"/>
    </source>
</evidence>
<dbReference type="PROSITE" id="PS00463">
    <property type="entry name" value="ZN2_CY6_FUNGAL_1"/>
    <property type="match status" value="1"/>
</dbReference>
<evidence type="ECO:0000313" key="11">
    <source>
        <dbReference type="Proteomes" id="UP000275078"/>
    </source>
</evidence>
<keyword evidence="2" id="KW-0479">Metal-binding</keyword>
<dbReference type="InterPro" id="IPR001138">
    <property type="entry name" value="Zn2Cys6_DnaBD"/>
</dbReference>
<keyword evidence="7" id="KW-0539">Nucleus</keyword>
<dbReference type="CDD" id="cd14653">
    <property type="entry name" value="ZIP_Gal4p-like"/>
    <property type="match status" value="1"/>
</dbReference>
<dbReference type="SMART" id="SM00066">
    <property type="entry name" value="GAL4"/>
    <property type="match status" value="1"/>
</dbReference>
<dbReference type="OrthoDB" id="9970124at2759"/>
<organism evidence="10 11">
    <name type="scientific">Ascobolus immersus RN42</name>
    <dbReference type="NCBI Taxonomy" id="1160509"/>
    <lineage>
        <taxon>Eukaryota</taxon>
        <taxon>Fungi</taxon>
        <taxon>Dikarya</taxon>
        <taxon>Ascomycota</taxon>
        <taxon>Pezizomycotina</taxon>
        <taxon>Pezizomycetes</taxon>
        <taxon>Pezizales</taxon>
        <taxon>Ascobolaceae</taxon>
        <taxon>Ascobolus</taxon>
    </lineage>
</organism>
<dbReference type="SMART" id="SM00906">
    <property type="entry name" value="Fungal_trans"/>
    <property type="match status" value="1"/>
</dbReference>
<keyword evidence="11" id="KW-1185">Reference proteome</keyword>
<dbReference type="GO" id="GO:0005634">
    <property type="term" value="C:nucleus"/>
    <property type="evidence" value="ECO:0007669"/>
    <property type="project" value="UniProtKB-SubCell"/>
</dbReference>
<dbReference type="STRING" id="1160509.A0A3N4HPG6"/>
<accession>A0A3N4HPG6</accession>
<evidence type="ECO:0000256" key="8">
    <source>
        <dbReference type="SAM" id="MobiDB-lite"/>
    </source>
</evidence>
<keyword evidence="5" id="KW-0238">DNA-binding</keyword>
<gene>
    <name evidence="10" type="ORF">BJ508DRAFT_229950</name>
</gene>
<feature type="region of interest" description="Disordered" evidence="8">
    <location>
        <begin position="1"/>
        <end position="30"/>
    </location>
</feature>
<keyword evidence="6" id="KW-0804">Transcription</keyword>
<dbReference type="PROSITE" id="PS50048">
    <property type="entry name" value="ZN2_CY6_FUNGAL_2"/>
    <property type="match status" value="1"/>
</dbReference>
<dbReference type="GO" id="GO:0043565">
    <property type="term" value="F:sequence-specific DNA binding"/>
    <property type="evidence" value="ECO:0007669"/>
    <property type="project" value="TreeGrafter"/>
</dbReference>
<dbReference type="CDD" id="cd12148">
    <property type="entry name" value="fungal_TF_MHR"/>
    <property type="match status" value="1"/>
</dbReference>
<feature type="compositionally biased region" description="Low complexity" evidence="8">
    <location>
        <begin position="16"/>
        <end position="29"/>
    </location>
</feature>
<dbReference type="InterPro" id="IPR052202">
    <property type="entry name" value="Yeast_MetPath_Reg"/>
</dbReference>
<dbReference type="PANTHER" id="PTHR47782:SF12">
    <property type="entry name" value="ZN(II)2CYS6 TRANSCRIPTION FACTOR (EUROFUNG)"/>
    <property type="match status" value="1"/>
</dbReference>
<dbReference type="EMBL" id="ML119758">
    <property type="protein sequence ID" value="RPA75722.1"/>
    <property type="molecule type" value="Genomic_DNA"/>
</dbReference>
<dbReference type="Pfam" id="PF00172">
    <property type="entry name" value="Zn_clus"/>
    <property type="match status" value="1"/>
</dbReference>
<reference evidence="10 11" key="1">
    <citation type="journal article" date="2018" name="Nat. Ecol. Evol.">
        <title>Pezizomycetes genomes reveal the molecular basis of ectomycorrhizal truffle lifestyle.</title>
        <authorList>
            <person name="Murat C."/>
            <person name="Payen T."/>
            <person name="Noel B."/>
            <person name="Kuo A."/>
            <person name="Morin E."/>
            <person name="Chen J."/>
            <person name="Kohler A."/>
            <person name="Krizsan K."/>
            <person name="Balestrini R."/>
            <person name="Da Silva C."/>
            <person name="Montanini B."/>
            <person name="Hainaut M."/>
            <person name="Levati E."/>
            <person name="Barry K.W."/>
            <person name="Belfiori B."/>
            <person name="Cichocki N."/>
            <person name="Clum A."/>
            <person name="Dockter R.B."/>
            <person name="Fauchery L."/>
            <person name="Guy J."/>
            <person name="Iotti M."/>
            <person name="Le Tacon F."/>
            <person name="Lindquist E.A."/>
            <person name="Lipzen A."/>
            <person name="Malagnac F."/>
            <person name="Mello A."/>
            <person name="Molinier V."/>
            <person name="Miyauchi S."/>
            <person name="Poulain J."/>
            <person name="Riccioni C."/>
            <person name="Rubini A."/>
            <person name="Sitrit Y."/>
            <person name="Splivallo R."/>
            <person name="Traeger S."/>
            <person name="Wang M."/>
            <person name="Zifcakova L."/>
            <person name="Wipf D."/>
            <person name="Zambonelli A."/>
            <person name="Paolocci F."/>
            <person name="Nowrousian M."/>
            <person name="Ottonello S."/>
            <person name="Baldrian P."/>
            <person name="Spatafora J.W."/>
            <person name="Henrissat B."/>
            <person name="Nagy L.G."/>
            <person name="Aury J.M."/>
            <person name="Wincker P."/>
            <person name="Grigoriev I.V."/>
            <person name="Bonfante P."/>
            <person name="Martin F.M."/>
        </authorList>
    </citation>
    <scope>NUCLEOTIDE SEQUENCE [LARGE SCALE GENOMIC DNA]</scope>
    <source>
        <strain evidence="10 11">RN42</strain>
    </source>
</reference>
<dbReference type="InterPro" id="IPR036864">
    <property type="entry name" value="Zn2-C6_fun-type_DNA-bd_sf"/>
</dbReference>
<dbReference type="GO" id="GO:0006351">
    <property type="term" value="P:DNA-templated transcription"/>
    <property type="evidence" value="ECO:0007669"/>
    <property type="project" value="InterPro"/>
</dbReference>
<dbReference type="SUPFAM" id="SSF57701">
    <property type="entry name" value="Zn2/Cys6 DNA-binding domain"/>
    <property type="match status" value="1"/>
</dbReference>
<dbReference type="GO" id="GO:0008270">
    <property type="term" value="F:zinc ion binding"/>
    <property type="evidence" value="ECO:0007669"/>
    <property type="project" value="InterPro"/>
</dbReference>
<sequence length="675" mass="74575">MSGFLDPNRQQALDGSAHSRTSSLHSSSSQFPAKKKIVTACQRCRTRKIKCDGVFPTCGSCNKAGVVCLEVDKSGTGNIPRSHVLQLETRIKWLEAIIASRCSDVDLSSGPTVELRSSTSPVAFNDFSGYSGMDDMMPAAHLSLSPTASNSGPKMSLPRFLIRDPGSSPRLPLALGLPEYDEAVQLINRYFDTVHIQYPFLDKGVFHSSHDILKAMSISPEFAAQLPHGSTVHDVRFQIFLVLSLASVSSREVLHPLDTTPERYFASAIQELDFVELSGSLIGLQNALLLGVTALHLDDCISHSVLDIWVLNSLIASICFDLDLHLHPNSQAPISESQFGFRQRLFWSAYALDKIIGKTLSRPFLIADEDVVVSAIDESDLQETGLRERGQIGVIGCLHFFKTVRIQSSIRTTYHNYHRNDIRDELEDWQLSTLRELTELRDEANAALANLAVPDPETGRHILFVQQTVELNSQSTIQFLFRPVACISYPEFLTTAPLEMQTANQLSQLVVDTIRLLVDMRKTKSLPQTWVTTQLVFRSGLIILYLFYSLDTSASFSSQQSTALTECLTASIALLTEFAVKFISARGKKMSLIEWRDGLFAPENVGTQEGREQVRKMILADLAPSFAESRPADSDRLSVAPVTRPGGIHLLNQPLPVLGNVEMEDIFGGFSFGAA</sequence>
<evidence type="ECO:0000256" key="4">
    <source>
        <dbReference type="ARBA" id="ARBA00023015"/>
    </source>
</evidence>
<evidence type="ECO:0000256" key="2">
    <source>
        <dbReference type="ARBA" id="ARBA00022723"/>
    </source>
</evidence>
<comment type="subcellular location">
    <subcellularLocation>
        <location evidence="1">Nucleus</location>
    </subcellularLocation>
</comment>
<dbReference type="Gene3D" id="4.10.240.10">
    <property type="entry name" value="Zn(2)-C6 fungal-type DNA-binding domain"/>
    <property type="match status" value="1"/>
</dbReference>